<dbReference type="Proteomes" id="UP001367030">
    <property type="component" value="Unassembled WGS sequence"/>
</dbReference>
<organism evidence="3 4">
    <name type="scientific">Variovorax robiniae</name>
    <dbReference type="NCBI Taxonomy" id="1836199"/>
    <lineage>
        <taxon>Bacteria</taxon>
        <taxon>Pseudomonadati</taxon>
        <taxon>Pseudomonadota</taxon>
        <taxon>Betaproteobacteria</taxon>
        <taxon>Burkholderiales</taxon>
        <taxon>Comamonadaceae</taxon>
        <taxon>Variovorax</taxon>
    </lineage>
</organism>
<dbReference type="PROSITE" id="PS51257">
    <property type="entry name" value="PROKAR_LIPOPROTEIN"/>
    <property type="match status" value="1"/>
</dbReference>
<feature type="compositionally biased region" description="Gly residues" evidence="1">
    <location>
        <begin position="95"/>
        <end position="104"/>
    </location>
</feature>
<dbReference type="Pfam" id="PF18914">
    <property type="entry name" value="DUF5666"/>
    <property type="match status" value="3"/>
</dbReference>
<evidence type="ECO:0000259" key="2">
    <source>
        <dbReference type="Pfam" id="PF18914"/>
    </source>
</evidence>
<feature type="domain" description="DUF5666" evidence="2">
    <location>
        <begin position="177"/>
        <end position="238"/>
    </location>
</feature>
<evidence type="ECO:0000256" key="1">
    <source>
        <dbReference type="SAM" id="MobiDB-lite"/>
    </source>
</evidence>
<sequence length="459" mass="44432">MNSLLRHGLLSVWFALLLSCGGGGGGGGGPVILAGNAGTPSAAGSTATAGSPASTADASSSGAPAGNGAQGGGGLGGIASNSEGTTTASATSGDDGSGVGSGGTGVSTADATGVGAVDGAGSIIVNGLRYATDSTVGSIEDAPAGLQLGMTAKVTGPVNADFTSGIARRVESAADLRGPLASIDQKQGSFVVLGTTVTTDDATVWADSSGLAALALGRTVQVWGLPGAPGVLRATRVEQRDASTLILTGTVQGLDLVSRSFMLGGLRVDYSAASLTGGPDSQPLANGVLVRVRAGSVGPAGVAATVVQRWYPVPMADGTTAQVAGIVTGYAGLGTFKLLGIPIDASAAQITGGPASGIGNGVRVEVGGVVSNGVLRVSKLKIRHVPGTGGPSSFNLIGTVGAFRSAADFRVRGQPVDASGPRVMFSNGTAANLGNGVKVNVRGAEVVNGVLIATEVVFE</sequence>
<feature type="compositionally biased region" description="Low complexity" evidence="1">
    <location>
        <begin position="78"/>
        <end position="94"/>
    </location>
</feature>
<protein>
    <submittedName>
        <fullName evidence="3">DUF5666 domain-containing protein</fullName>
    </submittedName>
</protein>
<feature type="compositionally biased region" description="Low complexity" evidence="1">
    <location>
        <begin position="39"/>
        <end position="67"/>
    </location>
</feature>
<feature type="domain" description="DUF5666" evidence="2">
    <location>
        <begin position="325"/>
        <end position="375"/>
    </location>
</feature>
<evidence type="ECO:0000313" key="3">
    <source>
        <dbReference type="EMBL" id="MEJ8853624.1"/>
    </source>
</evidence>
<evidence type="ECO:0000313" key="4">
    <source>
        <dbReference type="Proteomes" id="UP001367030"/>
    </source>
</evidence>
<dbReference type="RefSeq" id="WP_340333705.1">
    <property type="nucleotide sequence ID" value="NZ_JBBKZS010000001.1"/>
</dbReference>
<feature type="region of interest" description="Disordered" evidence="1">
    <location>
        <begin position="39"/>
        <end position="104"/>
    </location>
</feature>
<comment type="caution">
    <text evidence="3">The sequence shown here is derived from an EMBL/GenBank/DDBJ whole genome shotgun (WGS) entry which is preliminary data.</text>
</comment>
<accession>A0ABU8X3B8</accession>
<name>A0ABU8X3B8_9BURK</name>
<gene>
    <name evidence="3" type="ORF">WKW79_03545</name>
</gene>
<reference evidence="3 4" key="1">
    <citation type="submission" date="2024-03" db="EMBL/GenBank/DDBJ databases">
        <title>Novel species of the genus Variovorax.</title>
        <authorList>
            <person name="Liu Q."/>
            <person name="Xin Y.-H."/>
        </authorList>
    </citation>
    <scope>NUCLEOTIDE SEQUENCE [LARGE SCALE GENOMIC DNA]</scope>
    <source>
        <strain evidence="3 4">KACC 18901</strain>
    </source>
</reference>
<dbReference type="EMBL" id="JBBKZS010000001">
    <property type="protein sequence ID" value="MEJ8853624.1"/>
    <property type="molecule type" value="Genomic_DNA"/>
</dbReference>
<feature type="compositionally biased region" description="Gly residues" evidence="1">
    <location>
        <begin position="68"/>
        <end position="77"/>
    </location>
</feature>
<dbReference type="InterPro" id="IPR043724">
    <property type="entry name" value="DUF5666"/>
</dbReference>
<proteinExistence type="predicted"/>
<feature type="domain" description="DUF5666" evidence="2">
    <location>
        <begin position="398"/>
        <end position="456"/>
    </location>
</feature>
<keyword evidence="4" id="KW-1185">Reference proteome</keyword>